<proteinExistence type="predicted"/>
<dbReference type="AlphaFoldDB" id="A0A8J9UKQ6"/>
<feature type="non-terminal residue" evidence="1">
    <location>
        <position position="163"/>
    </location>
</feature>
<name>A0A8J9UKQ6_9NEOP</name>
<organism evidence="1 2">
    <name type="scientific">Brenthis ino</name>
    <name type="common">lesser marbled fritillary</name>
    <dbReference type="NCBI Taxonomy" id="405034"/>
    <lineage>
        <taxon>Eukaryota</taxon>
        <taxon>Metazoa</taxon>
        <taxon>Ecdysozoa</taxon>
        <taxon>Arthropoda</taxon>
        <taxon>Hexapoda</taxon>
        <taxon>Insecta</taxon>
        <taxon>Pterygota</taxon>
        <taxon>Neoptera</taxon>
        <taxon>Endopterygota</taxon>
        <taxon>Lepidoptera</taxon>
        <taxon>Glossata</taxon>
        <taxon>Ditrysia</taxon>
        <taxon>Papilionoidea</taxon>
        <taxon>Nymphalidae</taxon>
        <taxon>Heliconiinae</taxon>
        <taxon>Argynnini</taxon>
        <taxon>Brenthis</taxon>
    </lineage>
</organism>
<dbReference type="Proteomes" id="UP000838878">
    <property type="component" value="Chromosome 3"/>
</dbReference>
<evidence type="ECO:0000313" key="1">
    <source>
        <dbReference type="EMBL" id="CAH0721938.1"/>
    </source>
</evidence>
<reference evidence="1" key="1">
    <citation type="submission" date="2021-12" db="EMBL/GenBank/DDBJ databases">
        <authorList>
            <person name="Martin H S."/>
        </authorList>
    </citation>
    <scope>NUCLEOTIDE SEQUENCE</scope>
</reference>
<accession>A0A8J9UKQ6</accession>
<dbReference type="OrthoDB" id="125347at2759"/>
<gene>
    <name evidence="1" type="ORF">BINO364_LOCUS7971</name>
</gene>
<sequence>MHRKYKRIIGRTEAKHIVIMLEKINEESVQIQTLTANIAEIANGIGRDGLEQIDSSDIQELLESQDEDLTETDLEEMLNLQPIEEEASTSTGNVTFNLKNLREGLRMANELCDFFIKVDPSMERSLIFKKQIANATVKYKSELKDLLNTAKQEKKYKVLETIA</sequence>
<dbReference type="EMBL" id="OV170223">
    <property type="protein sequence ID" value="CAH0721938.1"/>
    <property type="molecule type" value="Genomic_DNA"/>
</dbReference>
<keyword evidence="2" id="KW-1185">Reference proteome</keyword>
<protein>
    <submittedName>
        <fullName evidence="1">Uncharacterized protein</fullName>
    </submittedName>
</protein>
<evidence type="ECO:0000313" key="2">
    <source>
        <dbReference type="Proteomes" id="UP000838878"/>
    </source>
</evidence>